<comment type="caution">
    <text evidence="1">The sequence shown here is derived from an EMBL/GenBank/DDBJ whole genome shotgun (WGS) entry which is preliminary data.</text>
</comment>
<organism evidence="1">
    <name type="scientific">marine sediment metagenome</name>
    <dbReference type="NCBI Taxonomy" id="412755"/>
    <lineage>
        <taxon>unclassified sequences</taxon>
        <taxon>metagenomes</taxon>
        <taxon>ecological metagenomes</taxon>
    </lineage>
</organism>
<proteinExistence type="predicted"/>
<reference evidence="1" key="1">
    <citation type="journal article" date="2014" name="Front. Microbiol.">
        <title>High frequency of phylogenetically diverse reductive dehalogenase-homologous genes in deep subseafloor sedimentary metagenomes.</title>
        <authorList>
            <person name="Kawai M."/>
            <person name="Futagami T."/>
            <person name="Toyoda A."/>
            <person name="Takaki Y."/>
            <person name="Nishi S."/>
            <person name="Hori S."/>
            <person name="Arai W."/>
            <person name="Tsubouchi T."/>
            <person name="Morono Y."/>
            <person name="Uchiyama I."/>
            <person name="Ito T."/>
            <person name="Fujiyama A."/>
            <person name="Inagaki F."/>
            <person name="Takami H."/>
        </authorList>
    </citation>
    <scope>NUCLEOTIDE SEQUENCE</scope>
    <source>
        <strain evidence="1">Expedition CK06-06</strain>
    </source>
</reference>
<accession>X1G3L2</accession>
<gene>
    <name evidence="1" type="ORF">S03H2_00599</name>
</gene>
<feature type="non-terminal residue" evidence="1">
    <location>
        <position position="51"/>
    </location>
</feature>
<protein>
    <submittedName>
        <fullName evidence="1">Uncharacterized protein</fullName>
    </submittedName>
</protein>
<evidence type="ECO:0000313" key="1">
    <source>
        <dbReference type="EMBL" id="GAH27608.1"/>
    </source>
</evidence>
<sequence>MKKESTKFADEVISTISAGAVMRVLGVYRIHGAIISDFVRIVRKTPPTSGV</sequence>
<name>X1G3L2_9ZZZZ</name>
<dbReference type="EMBL" id="BARU01000130">
    <property type="protein sequence ID" value="GAH27608.1"/>
    <property type="molecule type" value="Genomic_DNA"/>
</dbReference>
<dbReference type="AlphaFoldDB" id="X1G3L2"/>